<dbReference type="EMBL" id="LT629787">
    <property type="protein sequence ID" value="SDU32888.1"/>
    <property type="molecule type" value="Genomic_DNA"/>
</dbReference>
<dbReference type="AlphaFoldDB" id="A0A1H2HMU2"/>
<dbReference type="InterPro" id="IPR011006">
    <property type="entry name" value="CheY-like_superfamily"/>
</dbReference>
<dbReference type="GO" id="GO:0000160">
    <property type="term" value="P:phosphorelay signal transduction system"/>
    <property type="evidence" value="ECO:0007669"/>
    <property type="project" value="InterPro"/>
</dbReference>
<dbReference type="SMART" id="SM00448">
    <property type="entry name" value="REC"/>
    <property type="match status" value="1"/>
</dbReference>
<dbReference type="STRING" id="1434072.SAMN05216210_3147"/>
<dbReference type="RefSeq" id="WP_092388761.1">
    <property type="nucleotide sequence ID" value="NZ_LT629787.1"/>
</dbReference>
<dbReference type="PROSITE" id="PS50110">
    <property type="entry name" value="RESPONSE_REGULATORY"/>
    <property type="match status" value="1"/>
</dbReference>
<dbReference type="PANTHER" id="PTHR44591:SF3">
    <property type="entry name" value="RESPONSE REGULATORY DOMAIN-CONTAINING PROTEIN"/>
    <property type="match status" value="1"/>
</dbReference>
<feature type="modified residue" description="4-aspartylphosphate" evidence="2">
    <location>
        <position position="56"/>
    </location>
</feature>
<dbReference type="Gene3D" id="3.40.50.2300">
    <property type="match status" value="1"/>
</dbReference>
<sequence length="128" mass="13883">MTTLQRIMHIEDDPSILEVAKLALELVGGFEVCSCPSGAAGLEAAPAFAPQLILLDVMMPGMDGPQTLKALRHVPGLENTPVVFMTARSQTREVEAYLDLGIADIIVKPFDPMQLATQITQIWEQSHA</sequence>
<feature type="domain" description="Response regulatory" evidence="3">
    <location>
        <begin position="6"/>
        <end position="123"/>
    </location>
</feature>
<reference evidence="5" key="1">
    <citation type="submission" date="2016-10" db="EMBL/GenBank/DDBJ databases">
        <authorList>
            <person name="Varghese N."/>
            <person name="Submissions S."/>
        </authorList>
    </citation>
    <scope>NUCLEOTIDE SEQUENCE [LARGE SCALE GENOMIC DNA]</scope>
    <source>
        <strain evidence="5">CECT 8338</strain>
    </source>
</reference>
<protein>
    <submittedName>
        <fullName evidence="4">Response regulator receiver domain-containing protein</fullName>
    </submittedName>
</protein>
<gene>
    <name evidence="4" type="ORF">SAMN05216210_3147</name>
</gene>
<keyword evidence="5" id="KW-1185">Reference proteome</keyword>
<evidence type="ECO:0000256" key="2">
    <source>
        <dbReference type="PROSITE-ProRule" id="PRU00169"/>
    </source>
</evidence>
<name>A0A1H2HMU2_9GAMM</name>
<dbReference type="PANTHER" id="PTHR44591">
    <property type="entry name" value="STRESS RESPONSE REGULATOR PROTEIN 1"/>
    <property type="match status" value="1"/>
</dbReference>
<accession>A0A1H2HMU2</accession>
<evidence type="ECO:0000313" key="4">
    <source>
        <dbReference type="EMBL" id="SDU32888.1"/>
    </source>
</evidence>
<dbReference type="Pfam" id="PF00072">
    <property type="entry name" value="Response_reg"/>
    <property type="match status" value="1"/>
</dbReference>
<organism evidence="4 5">
    <name type="scientific">Halopseudomonas salegens</name>
    <dbReference type="NCBI Taxonomy" id="1434072"/>
    <lineage>
        <taxon>Bacteria</taxon>
        <taxon>Pseudomonadati</taxon>
        <taxon>Pseudomonadota</taxon>
        <taxon>Gammaproteobacteria</taxon>
        <taxon>Pseudomonadales</taxon>
        <taxon>Pseudomonadaceae</taxon>
        <taxon>Halopseudomonas</taxon>
    </lineage>
</organism>
<evidence type="ECO:0000259" key="3">
    <source>
        <dbReference type="PROSITE" id="PS50110"/>
    </source>
</evidence>
<proteinExistence type="predicted"/>
<evidence type="ECO:0000313" key="5">
    <source>
        <dbReference type="Proteomes" id="UP000243924"/>
    </source>
</evidence>
<dbReference type="InterPro" id="IPR050595">
    <property type="entry name" value="Bact_response_regulator"/>
</dbReference>
<evidence type="ECO:0000256" key="1">
    <source>
        <dbReference type="ARBA" id="ARBA00022553"/>
    </source>
</evidence>
<dbReference type="SUPFAM" id="SSF52172">
    <property type="entry name" value="CheY-like"/>
    <property type="match status" value="1"/>
</dbReference>
<dbReference type="InterPro" id="IPR001789">
    <property type="entry name" value="Sig_transdc_resp-reg_receiver"/>
</dbReference>
<keyword evidence="1 2" id="KW-0597">Phosphoprotein</keyword>
<dbReference type="Proteomes" id="UP000243924">
    <property type="component" value="Chromosome I"/>
</dbReference>
<dbReference type="OrthoDB" id="9800897at2"/>